<dbReference type="PANTHER" id="PTHR18895:SF74">
    <property type="entry name" value="MTRF1L RELEASE FACTOR GLUTAMINE METHYLTRANSFERASE"/>
    <property type="match status" value="1"/>
</dbReference>
<dbReference type="NCBIfam" id="TIGR00536">
    <property type="entry name" value="hemK_fam"/>
    <property type="match status" value="1"/>
</dbReference>
<dbReference type="STRING" id="53501.SAMN04488043_103184"/>
<evidence type="ECO:0000259" key="6">
    <source>
        <dbReference type="Pfam" id="PF05175"/>
    </source>
</evidence>
<dbReference type="RefSeq" id="WP_267886186.1">
    <property type="nucleotide sequence ID" value="NZ_CP051181.1"/>
</dbReference>
<keyword evidence="9" id="KW-1185">Reference proteome</keyword>
<dbReference type="InterPro" id="IPR040758">
    <property type="entry name" value="PrmC_N"/>
</dbReference>
<dbReference type="InterPro" id="IPR002052">
    <property type="entry name" value="DNA_methylase_N6_adenine_CS"/>
</dbReference>
<dbReference type="Pfam" id="PF05175">
    <property type="entry name" value="MTS"/>
    <property type="match status" value="1"/>
</dbReference>
<dbReference type="EC" id="2.1.1.297" evidence="5"/>
<dbReference type="GO" id="GO:0003676">
    <property type="term" value="F:nucleic acid binding"/>
    <property type="evidence" value="ECO:0007669"/>
    <property type="project" value="InterPro"/>
</dbReference>
<accession>A0A0P1F4P0</accession>
<feature type="binding site" evidence="5">
    <location>
        <begin position="191"/>
        <end position="194"/>
    </location>
    <ligand>
        <name>substrate</name>
    </ligand>
</feature>
<organism evidence="8 9">
    <name type="scientific">Thalassovita gelatinovora</name>
    <name type="common">Thalassobius gelatinovorus</name>
    <dbReference type="NCBI Taxonomy" id="53501"/>
    <lineage>
        <taxon>Bacteria</taxon>
        <taxon>Pseudomonadati</taxon>
        <taxon>Pseudomonadota</taxon>
        <taxon>Alphaproteobacteria</taxon>
        <taxon>Rhodobacterales</taxon>
        <taxon>Roseobacteraceae</taxon>
        <taxon>Thalassovita</taxon>
    </lineage>
</organism>
<dbReference type="InterPro" id="IPR029063">
    <property type="entry name" value="SAM-dependent_MTases_sf"/>
</dbReference>
<dbReference type="CDD" id="cd02440">
    <property type="entry name" value="AdoMet_MTases"/>
    <property type="match status" value="1"/>
</dbReference>
<dbReference type="InterPro" id="IPR050320">
    <property type="entry name" value="N5-glutamine_MTase"/>
</dbReference>
<protein>
    <recommendedName>
        <fullName evidence="5">Release factor glutamine methyltransferase</fullName>
        <shortName evidence="5">RF MTase</shortName>
        <ecNumber evidence="5">2.1.1.297</ecNumber>
    </recommendedName>
    <alternativeName>
        <fullName evidence="5">N5-glutamine methyltransferase PrmC</fullName>
    </alternativeName>
    <alternativeName>
        <fullName evidence="5">Protein-(glutamine-N5) MTase PrmC</fullName>
    </alternativeName>
    <alternativeName>
        <fullName evidence="5">Protein-glutamine N-methyltransferase PrmC</fullName>
    </alternativeName>
</protein>
<feature type="domain" description="Release factor glutamine methyltransferase N-terminal" evidence="7">
    <location>
        <begin position="16"/>
        <end position="83"/>
    </location>
</feature>
<dbReference type="Gene3D" id="1.10.8.10">
    <property type="entry name" value="DNA helicase RuvA subunit, C-terminal domain"/>
    <property type="match status" value="1"/>
</dbReference>
<evidence type="ECO:0000256" key="3">
    <source>
        <dbReference type="ARBA" id="ARBA00022691"/>
    </source>
</evidence>
<evidence type="ECO:0000256" key="4">
    <source>
        <dbReference type="ARBA" id="ARBA00048391"/>
    </source>
</evidence>
<evidence type="ECO:0000256" key="5">
    <source>
        <dbReference type="HAMAP-Rule" id="MF_02126"/>
    </source>
</evidence>
<dbReference type="Pfam" id="PF17827">
    <property type="entry name" value="PrmC_N"/>
    <property type="match status" value="1"/>
</dbReference>
<name>A0A0P1F4P0_THAGE</name>
<keyword evidence="2 5" id="KW-0808">Transferase</keyword>
<dbReference type="PROSITE" id="PS00092">
    <property type="entry name" value="N6_MTASE"/>
    <property type="match status" value="1"/>
</dbReference>
<feature type="binding site" evidence="5">
    <location>
        <position position="191"/>
    </location>
    <ligand>
        <name>S-adenosyl-L-methionine</name>
        <dbReference type="ChEBI" id="CHEBI:59789"/>
    </ligand>
</feature>
<evidence type="ECO:0000313" key="8">
    <source>
        <dbReference type="EMBL" id="CUH62756.1"/>
    </source>
</evidence>
<dbReference type="EMBL" id="CYSA01000003">
    <property type="protein sequence ID" value="CUH62756.1"/>
    <property type="molecule type" value="Genomic_DNA"/>
</dbReference>
<dbReference type="Proteomes" id="UP000051587">
    <property type="component" value="Unassembled WGS sequence"/>
</dbReference>
<gene>
    <name evidence="5 8" type="primary">prmC</name>
    <name evidence="8" type="ORF">TG4357_00284</name>
</gene>
<dbReference type="InterPro" id="IPR007848">
    <property type="entry name" value="Small_mtfrase_dom"/>
</dbReference>
<keyword evidence="3 5" id="KW-0949">S-adenosyl-L-methionine</keyword>
<dbReference type="AlphaFoldDB" id="A0A0P1F4P0"/>
<evidence type="ECO:0000313" key="9">
    <source>
        <dbReference type="Proteomes" id="UP000051587"/>
    </source>
</evidence>
<feature type="binding site" evidence="5">
    <location>
        <begin position="125"/>
        <end position="129"/>
    </location>
    <ligand>
        <name>S-adenosyl-L-methionine</name>
        <dbReference type="ChEBI" id="CHEBI:59789"/>
    </ligand>
</feature>
<dbReference type="InterPro" id="IPR004556">
    <property type="entry name" value="HemK-like"/>
</dbReference>
<dbReference type="GO" id="GO:0102559">
    <property type="term" value="F:peptide chain release factor N(5)-glutamine methyltransferase activity"/>
    <property type="evidence" value="ECO:0007669"/>
    <property type="project" value="UniProtKB-EC"/>
</dbReference>
<proteinExistence type="inferred from homology"/>
<dbReference type="Gene3D" id="3.40.50.150">
    <property type="entry name" value="Vaccinia Virus protein VP39"/>
    <property type="match status" value="1"/>
</dbReference>
<evidence type="ECO:0000259" key="7">
    <source>
        <dbReference type="Pfam" id="PF17827"/>
    </source>
</evidence>
<keyword evidence="1 5" id="KW-0489">Methyltransferase</keyword>
<comment type="similarity">
    <text evidence="5">Belongs to the protein N5-glutamine methyltransferase family. PrmC subfamily.</text>
</comment>
<evidence type="ECO:0000256" key="1">
    <source>
        <dbReference type="ARBA" id="ARBA00022603"/>
    </source>
</evidence>
<comment type="function">
    <text evidence="5">Methylates the class 1 translation termination release factors RF1/PrfA and RF2/PrfB on the glutamine residue of the universally conserved GGQ motif.</text>
</comment>
<dbReference type="SUPFAM" id="SSF53335">
    <property type="entry name" value="S-adenosyl-L-methionine-dependent methyltransferases"/>
    <property type="match status" value="1"/>
</dbReference>
<evidence type="ECO:0000256" key="2">
    <source>
        <dbReference type="ARBA" id="ARBA00022679"/>
    </source>
</evidence>
<dbReference type="PANTHER" id="PTHR18895">
    <property type="entry name" value="HEMK METHYLTRANSFERASE"/>
    <property type="match status" value="1"/>
</dbReference>
<feature type="domain" description="Methyltransferase small" evidence="6">
    <location>
        <begin position="108"/>
        <end position="220"/>
    </location>
</feature>
<dbReference type="HAMAP" id="MF_02126">
    <property type="entry name" value="RF_methyltr_PrmC"/>
    <property type="match status" value="1"/>
</dbReference>
<feature type="binding site" evidence="5">
    <location>
        <position position="148"/>
    </location>
    <ligand>
        <name>S-adenosyl-L-methionine</name>
        <dbReference type="ChEBI" id="CHEBI:59789"/>
    </ligand>
</feature>
<feature type="binding site" evidence="5">
    <location>
        <position position="177"/>
    </location>
    <ligand>
        <name>S-adenosyl-L-methionine</name>
        <dbReference type="ChEBI" id="CHEBI:59789"/>
    </ligand>
</feature>
<dbReference type="InterPro" id="IPR019874">
    <property type="entry name" value="RF_methyltr_PrmC"/>
</dbReference>
<reference evidence="8 9" key="1">
    <citation type="submission" date="2015-09" db="EMBL/GenBank/DDBJ databases">
        <authorList>
            <consortium name="Swine Surveillance"/>
        </authorList>
    </citation>
    <scope>NUCLEOTIDE SEQUENCE [LARGE SCALE GENOMIC DNA]</scope>
    <source>
        <strain evidence="8 9">CECT 4357</strain>
    </source>
</reference>
<dbReference type="NCBIfam" id="TIGR03534">
    <property type="entry name" value="RF_mod_PrmC"/>
    <property type="match status" value="1"/>
</dbReference>
<dbReference type="GO" id="GO:0032259">
    <property type="term" value="P:methylation"/>
    <property type="evidence" value="ECO:0007669"/>
    <property type="project" value="UniProtKB-KW"/>
</dbReference>
<comment type="catalytic activity">
    <reaction evidence="4 5">
        <text>L-glutaminyl-[peptide chain release factor] + S-adenosyl-L-methionine = N(5)-methyl-L-glutaminyl-[peptide chain release factor] + S-adenosyl-L-homocysteine + H(+)</text>
        <dbReference type="Rhea" id="RHEA:42896"/>
        <dbReference type="Rhea" id="RHEA-COMP:10271"/>
        <dbReference type="Rhea" id="RHEA-COMP:10272"/>
        <dbReference type="ChEBI" id="CHEBI:15378"/>
        <dbReference type="ChEBI" id="CHEBI:30011"/>
        <dbReference type="ChEBI" id="CHEBI:57856"/>
        <dbReference type="ChEBI" id="CHEBI:59789"/>
        <dbReference type="ChEBI" id="CHEBI:61891"/>
        <dbReference type="EC" id="2.1.1.297"/>
    </reaction>
</comment>
<sequence>MKAIEAQSAGQALSIALKLGQEQLAKMDNPAREARLLLAHAAGVDQAGLIQLDIGDYNAEVMTRYADILHRRRAGEPVSKIIGYRDFWNHRFEISADVLDPRPDTETLVAAALQGPAPDRILDLGTGSGCILLSLLDEWPRATGVGCDLSDKALDIARRNAQALGLTDRADFVTSDWFTAIEGRFDLIVSNPPYIAAAEMTGLSREVLNHDPHLALTPGGDGLAPYRIIATRAGEFLTETGRLMVEIGWQQGPDVSAIFHQAGLVNVKTLPDLEGRNRVVMATVR</sequence>